<name>A0A1V4AQ49_9BACT</name>
<dbReference type="EMBL" id="AYTS01000164">
    <property type="protein sequence ID" value="OOP55245.1"/>
    <property type="molecule type" value="Genomic_DNA"/>
</dbReference>
<sequence length="91" mass="10757">FFKWIKQHLRIKAFYGTSENSVKTQIWIAISVYVLVAIIKKHLNLDMSLYTILQILSITLFEKVPILQVLTNSDYKSEPYFPYKQLSLFNL</sequence>
<dbReference type="EMBL" id="AYTS01000067">
    <property type="protein sequence ID" value="OOP56670.1"/>
    <property type="molecule type" value="Genomic_DNA"/>
</dbReference>
<comment type="caution">
    <text evidence="1">The sequence shown here is derived from an EMBL/GenBank/DDBJ whole genome shotgun (WGS) entry which is preliminary data.</text>
</comment>
<protein>
    <submittedName>
        <fullName evidence="1">IS4 family transposase</fullName>
    </submittedName>
</protein>
<dbReference type="Proteomes" id="UP000189681">
    <property type="component" value="Unassembled WGS sequence"/>
</dbReference>
<evidence type="ECO:0000313" key="2">
    <source>
        <dbReference type="EMBL" id="OOP56608.1"/>
    </source>
</evidence>
<gene>
    <name evidence="4" type="ORF">AYP45_01150</name>
    <name evidence="3" type="ORF">AYP45_07855</name>
    <name evidence="2" type="ORF">AYP45_08320</name>
    <name evidence="1" type="ORF">AYP45_15945</name>
</gene>
<organism evidence="1 5">
    <name type="scientific">Candidatus Brocadia carolinensis</name>
    <dbReference type="NCBI Taxonomy" id="1004156"/>
    <lineage>
        <taxon>Bacteria</taxon>
        <taxon>Pseudomonadati</taxon>
        <taxon>Planctomycetota</taxon>
        <taxon>Candidatus Brocadiia</taxon>
        <taxon>Candidatus Brocadiales</taxon>
        <taxon>Candidatus Brocadiaceae</taxon>
        <taxon>Candidatus Brocadia</taxon>
    </lineage>
</organism>
<accession>A0A1V4AQ49</accession>
<evidence type="ECO:0000313" key="5">
    <source>
        <dbReference type="Proteomes" id="UP000189681"/>
    </source>
</evidence>
<feature type="non-terminal residue" evidence="1">
    <location>
        <position position="1"/>
    </location>
</feature>
<evidence type="ECO:0000313" key="1">
    <source>
        <dbReference type="EMBL" id="OOP55245.1"/>
    </source>
</evidence>
<proteinExistence type="predicted"/>
<dbReference type="SUPFAM" id="SSF53098">
    <property type="entry name" value="Ribonuclease H-like"/>
    <property type="match status" value="1"/>
</dbReference>
<evidence type="ECO:0000313" key="3">
    <source>
        <dbReference type="EMBL" id="OOP56670.1"/>
    </source>
</evidence>
<dbReference type="STRING" id="1004156.AYP45_01150"/>
<dbReference type="EMBL" id="AYTS01000074">
    <property type="protein sequence ID" value="OOP56608.1"/>
    <property type="molecule type" value="Genomic_DNA"/>
</dbReference>
<reference evidence="1 5" key="1">
    <citation type="journal article" date="2017" name="Water Res.">
        <title>Discovery and metagenomic analysis of an anammox bacterial enrichment related to Candidatus "Brocadia caroliniensis" in a full-scale glycerol-fed nitritation-denitritation separate centrate treatment process.</title>
        <authorList>
            <person name="Park H."/>
            <person name="Brotto A.C."/>
            <person name="van Loosdrecht M.C."/>
            <person name="Chandran K."/>
        </authorList>
    </citation>
    <scope>NUCLEOTIDE SEQUENCE [LARGE SCALE GENOMIC DNA]</scope>
    <source>
        <strain evidence="1">26THWARD</strain>
    </source>
</reference>
<dbReference type="AlphaFoldDB" id="A0A1V4AQ49"/>
<dbReference type="EMBL" id="AYTS01000012">
    <property type="protein sequence ID" value="OOP57828.1"/>
    <property type="molecule type" value="Genomic_DNA"/>
</dbReference>
<dbReference type="InterPro" id="IPR012337">
    <property type="entry name" value="RNaseH-like_sf"/>
</dbReference>
<evidence type="ECO:0000313" key="4">
    <source>
        <dbReference type="EMBL" id="OOP57828.1"/>
    </source>
</evidence>